<dbReference type="EMBL" id="LDJX01000001">
    <property type="protein sequence ID" value="KPM33613.1"/>
    <property type="molecule type" value="Genomic_DNA"/>
</dbReference>
<name>A0A0P7B4G4_9FLAO</name>
<feature type="chain" id="PRO_5006135377" evidence="1">
    <location>
        <begin position="25"/>
        <end position="378"/>
    </location>
</feature>
<gene>
    <name evidence="2" type="ORF">I595_517</name>
</gene>
<dbReference type="OrthoDB" id="1413558at2"/>
<sequence>MKTSPIFSLTLSSALLLFCITMNAQQLTSEHTKRVDDYLELLQQGYSEIEIFQDLGNVNFLTENYESAAFWYEKLFKAARRESLGSAIKERYAFAMAMATGVAPPSEKQQQWVASIAAEYQKNQSALALTMAPPSLPKGMEEQFTPDVALSADGTVAYFSQAIQRKPDTGIFSKKETVYEIYSAERIGNAWRNIKKLDVCPKYASAKHPTLSKDGKRLFFASNMRGSYGDYDIYVSDILPDGTVGVAKNLGPKVNTRKDDLYPNLTDNSVLVFASSGREGYGGLDLYAAEIKDDKVGKAFNLGNKINSKHDEYALSFVPEKKMGYVMSNRENAQKPTQIAFTYSITTDYKTVEKDESKLLKVLNDSNETDYSATVFEH</sequence>
<keyword evidence="1" id="KW-0732">Signal</keyword>
<dbReference type="RefSeq" id="WP_083467466.1">
    <property type="nucleotide sequence ID" value="NZ_LDJX01000001.1"/>
</dbReference>
<comment type="caution">
    <text evidence="2">The sequence shown here is derived from an EMBL/GenBank/DDBJ whole genome shotgun (WGS) entry which is preliminary data.</text>
</comment>
<dbReference type="AlphaFoldDB" id="A0A0P7B4G4"/>
<dbReference type="InterPro" id="IPR011042">
    <property type="entry name" value="6-blade_b-propeller_TolB-like"/>
</dbReference>
<proteinExistence type="predicted"/>
<feature type="signal peptide" evidence="1">
    <location>
        <begin position="1"/>
        <end position="24"/>
    </location>
</feature>
<accession>A0A0P7B4G4</accession>
<keyword evidence="3" id="KW-1185">Reference proteome</keyword>
<evidence type="ECO:0000256" key="1">
    <source>
        <dbReference type="SAM" id="SignalP"/>
    </source>
</evidence>
<organism evidence="2 3">
    <name type="scientific">Croceitalea dokdonensis DOKDO 023</name>
    <dbReference type="NCBI Taxonomy" id="1300341"/>
    <lineage>
        <taxon>Bacteria</taxon>
        <taxon>Pseudomonadati</taxon>
        <taxon>Bacteroidota</taxon>
        <taxon>Flavobacteriia</taxon>
        <taxon>Flavobacteriales</taxon>
        <taxon>Flavobacteriaceae</taxon>
        <taxon>Croceitalea</taxon>
    </lineage>
</organism>
<dbReference type="InterPro" id="IPR011659">
    <property type="entry name" value="WD40"/>
</dbReference>
<protein>
    <submittedName>
        <fullName evidence="2">OmpA family protein</fullName>
    </submittedName>
</protein>
<dbReference type="Proteomes" id="UP000050280">
    <property type="component" value="Unassembled WGS sequence"/>
</dbReference>
<dbReference type="STRING" id="1300341.I595_517"/>
<reference evidence="2 3" key="1">
    <citation type="submission" date="2015-09" db="EMBL/GenBank/DDBJ databases">
        <title>Genome sequence of the marine flavobacterium Croceitalea dokdonensis DOKDO 023 that contains proton- and sodium-pumping rhodopsins.</title>
        <authorList>
            <person name="Kwon S.-K."/>
            <person name="Lee H.K."/>
            <person name="Kwak M.-J."/>
            <person name="Kim J.F."/>
        </authorList>
    </citation>
    <scope>NUCLEOTIDE SEQUENCE [LARGE SCALE GENOMIC DNA]</scope>
    <source>
        <strain evidence="2 3">DOKDO 023</strain>
    </source>
</reference>
<evidence type="ECO:0000313" key="3">
    <source>
        <dbReference type="Proteomes" id="UP000050280"/>
    </source>
</evidence>
<dbReference type="SUPFAM" id="SSF82171">
    <property type="entry name" value="DPP6 N-terminal domain-like"/>
    <property type="match status" value="1"/>
</dbReference>
<evidence type="ECO:0000313" key="2">
    <source>
        <dbReference type="EMBL" id="KPM33613.1"/>
    </source>
</evidence>
<dbReference type="PATRIC" id="fig|1300341.3.peg.513"/>
<dbReference type="Gene3D" id="2.120.10.30">
    <property type="entry name" value="TolB, C-terminal domain"/>
    <property type="match status" value="1"/>
</dbReference>
<dbReference type="Pfam" id="PF07676">
    <property type="entry name" value="PD40"/>
    <property type="match status" value="1"/>
</dbReference>